<name>A0AA86SE13_9FABA</name>
<accession>A0AA86SE13</accession>
<evidence type="ECO:0000313" key="1">
    <source>
        <dbReference type="EMBL" id="CAJ1944117.1"/>
    </source>
</evidence>
<gene>
    <name evidence="1" type="ORF">AYBTSS11_LOCUS11740</name>
</gene>
<dbReference type="AlphaFoldDB" id="A0AA86SE13"/>
<sequence>MRLNGGAVLAYLFLHSNPKQQAMDNEWMWNGCLLGNTTDQTKTLPKEAAKRNQNGRWTRYSKGGACKNDLPLLEASTVLTHKCI</sequence>
<dbReference type="Gramene" id="rna-AYBTSS11_LOCUS11740">
    <property type="protein sequence ID" value="CAJ1944117.1"/>
    <property type="gene ID" value="gene-AYBTSS11_LOCUS11740"/>
</dbReference>
<organism evidence="1 2">
    <name type="scientific">Sphenostylis stenocarpa</name>
    <dbReference type="NCBI Taxonomy" id="92480"/>
    <lineage>
        <taxon>Eukaryota</taxon>
        <taxon>Viridiplantae</taxon>
        <taxon>Streptophyta</taxon>
        <taxon>Embryophyta</taxon>
        <taxon>Tracheophyta</taxon>
        <taxon>Spermatophyta</taxon>
        <taxon>Magnoliopsida</taxon>
        <taxon>eudicotyledons</taxon>
        <taxon>Gunneridae</taxon>
        <taxon>Pentapetalae</taxon>
        <taxon>rosids</taxon>
        <taxon>fabids</taxon>
        <taxon>Fabales</taxon>
        <taxon>Fabaceae</taxon>
        <taxon>Papilionoideae</taxon>
        <taxon>50 kb inversion clade</taxon>
        <taxon>NPAAA clade</taxon>
        <taxon>indigoferoid/millettioid clade</taxon>
        <taxon>Phaseoleae</taxon>
        <taxon>Sphenostylis</taxon>
    </lineage>
</organism>
<proteinExistence type="predicted"/>
<reference evidence="1" key="1">
    <citation type="submission" date="2023-10" db="EMBL/GenBank/DDBJ databases">
        <authorList>
            <person name="Domelevo Entfellner J.-B."/>
        </authorList>
    </citation>
    <scope>NUCLEOTIDE SEQUENCE</scope>
</reference>
<dbReference type="EMBL" id="OY731400">
    <property type="protein sequence ID" value="CAJ1944117.1"/>
    <property type="molecule type" value="Genomic_DNA"/>
</dbReference>
<evidence type="ECO:0000313" key="2">
    <source>
        <dbReference type="Proteomes" id="UP001189624"/>
    </source>
</evidence>
<keyword evidence="2" id="KW-1185">Reference proteome</keyword>
<dbReference type="Proteomes" id="UP001189624">
    <property type="component" value="Chromosome 3"/>
</dbReference>
<protein>
    <submittedName>
        <fullName evidence="1">Uncharacterized protein</fullName>
    </submittedName>
</protein>